<feature type="region of interest" description="Disordered" evidence="1">
    <location>
        <begin position="17"/>
        <end position="68"/>
    </location>
</feature>
<evidence type="ECO:0000313" key="3">
    <source>
        <dbReference type="Proteomes" id="UP000580879"/>
    </source>
</evidence>
<dbReference type="Pfam" id="PF07818">
    <property type="entry name" value="HCNGP"/>
    <property type="match status" value="1"/>
</dbReference>
<comment type="caution">
    <text evidence="2">The sequence shown here is derived from an EMBL/GenBank/DDBJ whole genome shotgun (WGS) entry which is preliminary data.</text>
</comment>
<evidence type="ECO:0000313" key="2">
    <source>
        <dbReference type="EMBL" id="NWW83067.1"/>
    </source>
</evidence>
<feature type="compositionally biased region" description="Basic and acidic residues" evidence="1">
    <location>
        <begin position="46"/>
        <end position="68"/>
    </location>
</feature>
<reference evidence="2 3" key="1">
    <citation type="submission" date="2019-09" db="EMBL/GenBank/DDBJ databases">
        <title>Bird 10,000 Genomes (B10K) Project - Family phase.</title>
        <authorList>
            <person name="Zhang G."/>
        </authorList>
    </citation>
    <scope>NUCLEOTIDE SEQUENCE [LARGE SCALE GENOMIC DNA]</scope>
    <source>
        <strain evidence="2">B10K-DU-029-53</strain>
    </source>
</reference>
<accession>A0A7K6RC52</accession>
<organism evidence="2 3">
    <name type="scientific">Climacteris rufus</name>
    <name type="common">rufous treecreeper</name>
    <dbReference type="NCBI Taxonomy" id="47695"/>
    <lineage>
        <taxon>Eukaryota</taxon>
        <taxon>Metazoa</taxon>
        <taxon>Chordata</taxon>
        <taxon>Craniata</taxon>
        <taxon>Vertebrata</taxon>
        <taxon>Euteleostomi</taxon>
        <taxon>Archelosauria</taxon>
        <taxon>Archosauria</taxon>
        <taxon>Dinosauria</taxon>
        <taxon>Saurischia</taxon>
        <taxon>Theropoda</taxon>
        <taxon>Coelurosauria</taxon>
        <taxon>Aves</taxon>
        <taxon>Neognathae</taxon>
        <taxon>Neoaves</taxon>
        <taxon>Telluraves</taxon>
        <taxon>Australaves</taxon>
        <taxon>Passeriformes</taxon>
        <taxon>Climacteridae</taxon>
        <taxon>Climacteris</taxon>
    </lineage>
</organism>
<feature type="non-terminal residue" evidence="2">
    <location>
        <position position="1"/>
    </location>
</feature>
<dbReference type="PANTHER" id="PTHR13464">
    <property type="entry name" value="TRANSCRIPTIONAL REGULATOR PROTEIN HCNGP"/>
    <property type="match status" value="1"/>
</dbReference>
<dbReference type="InterPro" id="IPR012479">
    <property type="entry name" value="SAP30BP"/>
</dbReference>
<feature type="compositionally biased region" description="Acidic residues" evidence="1">
    <location>
        <begin position="17"/>
        <end position="27"/>
    </location>
</feature>
<dbReference type="OrthoDB" id="1714508at2759"/>
<feature type="compositionally biased region" description="Acidic residues" evidence="1">
    <location>
        <begin position="34"/>
        <end position="45"/>
    </location>
</feature>
<keyword evidence="3" id="KW-1185">Reference proteome</keyword>
<gene>
    <name evidence="2" type="primary">Sap30bp_1</name>
    <name evidence="2" type="ORF">CLIRUF_R08842</name>
</gene>
<proteinExistence type="predicted"/>
<sequence length="215" mass="24376">MVAVKHGALSLLAVYAEDSEPESDGQDDFAHLDGDEEGYKEEEDESSRQSEDSEAEKPELKEFSEVEKRDPHELVASFLERVRNVSPGETRIPPEAPGRCSDQLQEKIQKLYERKMREGMDVNSIIQRKKTFCNPSIYEKLIQFCCIDELGINYPKDVFDPHGWSEDSYYKALAKAQEMEMDKLQKAKRSHTKIEFVAGTTKGTTRSAASTATTT</sequence>
<dbReference type="GO" id="GO:0005634">
    <property type="term" value="C:nucleus"/>
    <property type="evidence" value="ECO:0007669"/>
    <property type="project" value="TreeGrafter"/>
</dbReference>
<protein>
    <submittedName>
        <fullName evidence="2">S30BP protein</fullName>
    </submittedName>
</protein>
<dbReference type="GO" id="GO:0006355">
    <property type="term" value="P:regulation of DNA-templated transcription"/>
    <property type="evidence" value="ECO:0007669"/>
    <property type="project" value="InterPro"/>
</dbReference>
<dbReference type="AlphaFoldDB" id="A0A7K6RC52"/>
<dbReference type="EMBL" id="VZRZ01008646">
    <property type="protein sequence ID" value="NWW83067.1"/>
    <property type="molecule type" value="Genomic_DNA"/>
</dbReference>
<evidence type="ECO:0000256" key="1">
    <source>
        <dbReference type="SAM" id="MobiDB-lite"/>
    </source>
</evidence>
<feature type="non-terminal residue" evidence="2">
    <location>
        <position position="215"/>
    </location>
</feature>
<dbReference type="PANTHER" id="PTHR13464:SF0">
    <property type="entry name" value="SAP30-BINDING PROTEIN"/>
    <property type="match status" value="1"/>
</dbReference>
<dbReference type="Proteomes" id="UP000580879">
    <property type="component" value="Unassembled WGS sequence"/>
</dbReference>
<name>A0A7K6RC52_9PASS</name>